<reference evidence="1" key="1">
    <citation type="submission" date="2020-05" db="EMBL/GenBank/DDBJ databases">
        <authorList>
            <person name="Delgado-Blas J."/>
        </authorList>
    </citation>
    <scope>NUCLEOTIDE SEQUENCE</scope>
    <source>
        <strain evidence="1">BB1454</strain>
    </source>
</reference>
<gene>
    <name evidence="1" type="ORF">GHA_03089</name>
</gene>
<dbReference type="AlphaFoldDB" id="A0AA35D9I5"/>
<evidence type="ECO:0000313" key="2">
    <source>
        <dbReference type="Proteomes" id="UP000834458"/>
    </source>
</evidence>
<sequence length="126" mass="13233">MRNGSESGLSTTWEVPIGRLLAQFADVPGATVWVMLPSPAMRAVVHAAARHAGLHAIDGPEVLRQEEVRDALAQASPAVVVCPPEVFGWVSKLAFLQGCRAVYTCGADGAGTLLDRAAHFVRATGT</sequence>
<name>A0AA35D9I5_9BURK</name>
<protein>
    <submittedName>
        <fullName evidence="1">Malonyl-CoA synthase</fullName>
    </submittedName>
</protein>
<dbReference type="RefSeq" id="WP_234688508.1">
    <property type="nucleotide sequence ID" value="NZ_CAIIUE010000001.1"/>
</dbReference>
<dbReference type="EMBL" id="CAHPSC010000055">
    <property type="protein sequence ID" value="CAB5704871.1"/>
    <property type="molecule type" value="Genomic_DNA"/>
</dbReference>
<proteinExistence type="predicted"/>
<evidence type="ECO:0000313" key="1">
    <source>
        <dbReference type="EMBL" id="CAB5704871.1"/>
    </source>
</evidence>
<organism evidence="1 2">
    <name type="scientific">Comamonas aquatica</name>
    <dbReference type="NCBI Taxonomy" id="225991"/>
    <lineage>
        <taxon>Bacteria</taxon>
        <taxon>Pseudomonadati</taxon>
        <taxon>Pseudomonadota</taxon>
        <taxon>Betaproteobacteria</taxon>
        <taxon>Burkholderiales</taxon>
        <taxon>Comamonadaceae</taxon>
        <taxon>Comamonas</taxon>
    </lineage>
</organism>
<accession>A0AA35D9I5</accession>
<comment type="caution">
    <text evidence="1">The sequence shown here is derived from an EMBL/GenBank/DDBJ whole genome shotgun (WGS) entry which is preliminary data.</text>
</comment>
<dbReference type="Proteomes" id="UP000834458">
    <property type="component" value="Unassembled WGS sequence"/>
</dbReference>